<reference evidence="1" key="1">
    <citation type="submission" date="2020-07" db="EMBL/GenBank/DDBJ databases">
        <authorList>
            <person name="Tarantini F.S."/>
            <person name="Hong K.W."/>
            <person name="Chan K.G."/>
        </authorList>
    </citation>
    <scope>NUCLEOTIDE SEQUENCE</scope>
    <source>
        <strain evidence="1">32-07</strain>
    </source>
</reference>
<sequence>MSADLHLVSSAAIGSGEIRDLVVSLGGEPQPAAGAPDVTVLVRGDGAVVVYPFPPDEPIRAAALREECARALGAPPRTRIVLEVLPGRESEWIAAEIVLAAADRWPLAIRDFGEAVITVAELYRRLARRRSGFFRPEDREAPLPGRRRTRVDEATLLLPGGVTPERFARIVRSLGGRLAPDDRADAVLERAGAWVWVRLRPPGAPPVDPSAAALHDAVLGPPPYTAVVLEIFEGTPSQLLAAELVEAAAEHWPLMVRGGSGQAMTADDVRARVAMGAADIFDP</sequence>
<name>A0ABX8QWZ7_9ACTN</name>
<keyword evidence="2" id="KW-1185">Reference proteome</keyword>
<protein>
    <submittedName>
        <fullName evidence="1">Uncharacterized protein</fullName>
    </submittedName>
</protein>
<dbReference type="RefSeq" id="WP_231329012.1">
    <property type="nucleotide sequence ID" value="NZ_CP059572.1"/>
</dbReference>
<evidence type="ECO:0000313" key="1">
    <source>
        <dbReference type="EMBL" id="QXJ23326.1"/>
    </source>
</evidence>
<accession>A0ABX8QWZ7</accession>
<gene>
    <name evidence="1" type="ORF">AGRA3207_004467</name>
</gene>
<dbReference type="EMBL" id="CP059572">
    <property type="protein sequence ID" value="QXJ23326.1"/>
    <property type="molecule type" value="Genomic_DNA"/>
</dbReference>
<dbReference type="Proteomes" id="UP001049518">
    <property type="component" value="Chromosome"/>
</dbReference>
<proteinExistence type="predicted"/>
<evidence type="ECO:0000313" key="2">
    <source>
        <dbReference type="Proteomes" id="UP001049518"/>
    </source>
</evidence>
<organism evidence="1 2">
    <name type="scientific">Actinomadura graeca</name>
    <dbReference type="NCBI Taxonomy" id="2750812"/>
    <lineage>
        <taxon>Bacteria</taxon>
        <taxon>Bacillati</taxon>
        <taxon>Actinomycetota</taxon>
        <taxon>Actinomycetes</taxon>
        <taxon>Streptosporangiales</taxon>
        <taxon>Thermomonosporaceae</taxon>
        <taxon>Actinomadura</taxon>
    </lineage>
</organism>